<sequence>MMHLQNQFRMAAELAGQGGARPRFGTVTGYDGFSCATVRLEPEGVDTGWLPIQALQVGAGWGIVAAPSIGDVAKIEFQEGDSSAGMITGFFNHDGARSPEVPAGEFWIVRKDGGFFKFLNNGNVVIKAANVQITVDGQVGIDGNASVSGNMSVGSGATGSFTTPMGDTVTVQDGIVTNIF</sequence>
<accession>A0A6I2KWT1</accession>
<evidence type="ECO:0000259" key="1">
    <source>
        <dbReference type="Pfam" id="PF04717"/>
    </source>
</evidence>
<evidence type="ECO:0000313" key="3">
    <source>
        <dbReference type="Proteomes" id="UP000433309"/>
    </source>
</evidence>
<proteinExistence type="predicted"/>
<organism evidence="2 3">
    <name type="scientific">Duganella guangzhouensis</name>
    <dbReference type="NCBI Taxonomy" id="2666084"/>
    <lineage>
        <taxon>Bacteria</taxon>
        <taxon>Pseudomonadati</taxon>
        <taxon>Pseudomonadota</taxon>
        <taxon>Betaproteobacteria</taxon>
        <taxon>Burkholderiales</taxon>
        <taxon>Oxalobacteraceae</taxon>
        <taxon>Telluria group</taxon>
        <taxon>Duganella</taxon>
    </lineage>
</organism>
<dbReference type="EMBL" id="WKJK01000001">
    <property type="protein sequence ID" value="MRW88874.1"/>
    <property type="molecule type" value="Genomic_DNA"/>
</dbReference>
<dbReference type="InterPro" id="IPR006531">
    <property type="entry name" value="Gp5/Vgr_OB"/>
</dbReference>
<dbReference type="AlphaFoldDB" id="A0A6I2KWT1"/>
<dbReference type="Gene3D" id="2.40.50.230">
    <property type="entry name" value="Gp5 N-terminal domain"/>
    <property type="match status" value="1"/>
</dbReference>
<name>A0A6I2KWT1_9BURK</name>
<gene>
    <name evidence="2" type="ORF">GJ699_02630</name>
</gene>
<comment type="caution">
    <text evidence="2">The sequence shown here is derived from an EMBL/GenBank/DDBJ whole genome shotgun (WGS) entry which is preliminary data.</text>
</comment>
<evidence type="ECO:0000313" key="2">
    <source>
        <dbReference type="EMBL" id="MRW88874.1"/>
    </source>
</evidence>
<dbReference type="RefSeq" id="WP_154372803.1">
    <property type="nucleotide sequence ID" value="NZ_WKJK01000001.1"/>
</dbReference>
<dbReference type="Proteomes" id="UP000433309">
    <property type="component" value="Unassembled WGS sequence"/>
</dbReference>
<dbReference type="Pfam" id="PF04717">
    <property type="entry name" value="Phage_base_V"/>
    <property type="match status" value="1"/>
</dbReference>
<reference evidence="2 3" key="1">
    <citation type="submission" date="2019-11" db="EMBL/GenBank/DDBJ databases">
        <title>Novel species isolated from a subtropical stream in China.</title>
        <authorList>
            <person name="Lu H."/>
        </authorList>
    </citation>
    <scope>NUCLEOTIDE SEQUENCE [LARGE SCALE GENOMIC DNA]</scope>
    <source>
        <strain evidence="2 3">FT80W</strain>
    </source>
</reference>
<protein>
    <recommendedName>
        <fullName evidence="1">Gp5/Type VI secretion system Vgr protein OB-fold domain-containing protein</fullName>
    </recommendedName>
</protein>
<feature type="domain" description="Gp5/Type VI secretion system Vgr protein OB-fold" evidence="1">
    <location>
        <begin position="42"/>
        <end position="90"/>
    </location>
</feature>
<dbReference type="SUPFAM" id="SSF69255">
    <property type="entry name" value="gp5 N-terminal domain-like"/>
    <property type="match status" value="1"/>
</dbReference>
<dbReference type="InterPro" id="IPR037026">
    <property type="entry name" value="Vgr_OB-fold_dom_sf"/>
</dbReference>
<keyword evidence="3" id="KW-1185">Reference proteome</keyword>